<feature type="transmembrane region" description="Helical" evidence="1">
    <location>
        <begin position="205"/>
        <end position="225"/>
    </location>
</feature>
<feature type="transmembrane region" description="Helical" evidence="1">
    <location>
        <begin position="141"/>
        <end position="161"/>
    </location>
</feature>
<keyword evidence="1" id="KW-0472">Membrane</keyword>
<keyword evidence="1" id="KW-1133">Transmembrane helix</keyword>
<dbReference type="GO" id="GO:0008412">
    <property type="term" value="F:4-hydroxybenzoate polyprenyltransferase activity"/>
    <property type="evidence" value="ECO:0007669"/>
    <property type="project" value="UniProtKB-EC"/>
</dbReference>
<feature type="transmembrane region" description="Helical" evidence="1">
    <location>
        <begin position="38"/>
        <end position="55"/>
    </location>
</feature>
<organism evidence="2 3">
    <name type="scientific">Conyzicola lurida</name>
    <dbReference type="NCBI Taxonomy" id="1172621"/>
    <lineage>
        <taxon>Bacteria</taxon>
        <taxon>Bacillati</taxon>
        <taxon>Actinomycetota</taxon>
        <taxon>Actinomycetes</taxon>
        <taxon>Micrococcales</taxon>
        <taxon>Microbacteriaceae</taxon>
        <taxon>Conyzicola</taxon>
    </lineage>
</organism>
<evidence type="ECO:0000313" key="3">
    <source>
        <dbReference type="Proteomes" id="UP000536685"/>
    </source>
</evidence>
<feature type="transmembrane region" description="Helical" evidence="1">
    <location>
        <begin position="110"/>
        <end position="129"/>
    </location>
</feature>
<accession>A0A841AJH7</accession>
<dbReference type="AlphaFoldDB" id="A0A841AJH7"/>
<feature type="transmembrane region" description="Helical" evidence="1">
    <location>
        <begin position="255"/>
        <end position="272"/>
    </location>
</feature>
<dbReference type="EMBL" id="JACHMJ010000001">
    <property type="protein sequence ID" value="MBB5841843.1"/>
    <property type="molecule type" value="Genomic_DNA"/>
</dbReference>
<dbReference type="Proteomes" id="UP000536685">
    <property type="component" value="Unassembled WGS sequence"/>
</dbReference>
<dbReference type="EC" id="2.5.1.39" evidence="2"/>
<proteinExistence type="predicted"/>
<comment type="caution">
    <text evidence="2">The sequence shown here is derived from an EMBL/GenBank/DDBJ whole genome shotgun (WGS) entry which is preliminary data.</text>
</comment>
<keyword evidence="2" id="KW-0808">Transferase</keyword>
<name>A0A841AJH7_9MICO</name>
<reference evidence="2 3" key="1">
    <citation type="submission" date="2020-08" db="EMBL/GenBank/DDBJ databases">
        <title>Sequencing the genomes of 1000 actinobacteria strains.</title>
        <authorList>
            <person name="Klenk H.-P."/>
        </authorList>
    </citation>
    <scope>NUCLEOTIDE SEQUENCE [LARGE SCALE GENOMIC DNA]</scope>
    <source>
        <strain evidence="2 3">DSM 105784</strain>
    </source>
</reference>
<feature type="transmembrane region" description="Helical" evidence="1">
    <location>
        <begin position="12"/>
        <end position="32"/>
    </location>
</feature>
<evidence type="ECO:0000256" key="1">
    <source>
        <dbReference type="SAM" id="Phobius"/>
    </source>
</evidence>
<feature type="transmembrane region" description="Helical" evidence="1">
    <location>
        <begin position="86"/>
        <end position="104"/>
    </location>
</feature>
<gene>
    <name evidence="2" type="ORF">HD599_000166</name>
</gene>
<feature type="transmembrane region" description="Helical" evidence="1">
    <location>
        <begin position="231"/>
        <end position="248"/>
    </location>
</feature>
<sequence length="273" mass="28840">MRSVIVYMQERFPLPLVGLMAVCFGVVNLGLFADTPSWGALALFALAYLAVLLRYRVTDEWKDFAHDSSVYPDRPLQRGAVTVRTLVLLGITALVVELVSVLALGGGPGLLAYLPFLAVSALTAVEFFARDLLARHFTASFLLHELAYLPLFGWAAFVLGAPADGQTAAGILAVCLLFVVAEIVRKFSPRFDTDGVLVRDTYPAVWGRSRAIVVIVLSLLAAAALALVAGTTAVALGVAVAFAVAIAVSRRSDRAVMALGGVSVPALALAMLV</sequence>
<evidence type="ECO:0000313" key="2">
    <source>
        <dbReference type="EMBL" id="MBB5841843.1"/>
    </source>
</evidence>
<feature type="transmembrane region" description="Helical" evidence="1">
    <location>
        <begin position="167"/>
        <end position="184"/>
    </location>
</feature>
<protein>
    <submittedName>
        <fullName evidence="2">4-hydroxybenzoate polyprenyltransferase</fullName>
        <ecNumber evidence="2">2.5.1.39</ecNumber>
    </submittedName>
</protein>
<keyword evidence="1" id="KW-0812">Transmembrane</keyword>
<keyword evidence="3" id="KW-1185">Reference proteome</keyword>